<comment type="caution">
    <text evidence="3">The sequence shown here is derived from an EMBL/GenBank/DDBJ whole genome shotgun (WGS) entry which is preliminary data.</text>
</comment>
<dbReference type="Proteomes" id="UP001501083">
    <property type="component" value="Unassembled WGS sequence"/>
</dbReference>
<accession>A0ABP9LJ83</accession>
<feature type="transmembrane region" description="Helical" evidence="2">
    <location>
        <begin position="33"/>
        <end position="55"/>
    </location>
</feature>
<feature type="region of interest" description="Disordered" evidence="1">
    <location>
        <begin position="1"/>
        <end position="23"/>
    </location>
</feature>
<proteinExistence type="predicted"/>
<keyword evidence="2" id="KW-1133">Transmembrane helix</keyword>
<sequence>MALPDASEHASAHAEPQLHGYGRLSRRSRAKRAALRQVAVWTAVAALALIAQAVAPAAT</sequence>
<organism evidence="3 4">
    <name type="scientific">Lysobacter panacisoli</name>
    <dbReference type="NCBI Taxonomy" id="1255263"/>
    <lineage>
        <taxon>Bacteria</taxon>
        <taxon>Pseudomonadati</taxon>
        <taxon>Pseudomonadota</taxon>
        <taxon>Gammaproteobacteria</taxon>
        <taxon>Lysobacterales</taxon>
        <taxon>Lysobacteraceae</taxon>
        <taxon>Lysobacter</taxon>
    </lineage>
</organism>
<protein>
    <submittedName>
        <fullName evidence="3">Uncharacterized protein</fullName>
    </submittedName>
</protein>
<evidence type="ECO:0000313" key="3">
    <source>
        <dbReference type="EMBL" id="GAA5077181.1"/>
    </source>
</evidence>
<evidence type="ECO:0000313" key="4">
    <source>
        <dbReference type="Proteomes" id="UP001501083"/>
    </source>
</evidence>
<dbReference type="RefSeq" id="WP_158985086.1">
    <property type="nucleotide sequence ID" value="NZ_BAABKY010000002.1"/>
</dbReference>
<keyword evidence="4" id="KW-1185">Reference proteome</keyword>
<reference evidence="4" key="1">
    <citation type="journal article" date="2019" name="Int. J. Syst. Evol. Microbiol.">
        <title>The Global Catalogue of Microorganisms (GCM) 10K type strain sequencing project: providing services to taxonomists for standard genome sequencing and annotation.</title>
        <authorList>
            <consortium name="The Broad Institute Genomics Platform"/>
            <consortium name="The Broad Institute Genome Sequencing Center for Infectious Disease"/>
            <person name="Wu L."/>
            <person name="Ma J."/>
        </authorList>
    </citation>
    <scope>NUCLEOTIDE SEQUENCE [LARGE SCALE GENOMIC DNA]</scope>
    <source>
        <strain evidence="4">JCM 19212</strain>
    </source>
</reference>
<evidence type="ECO:0000256" key="2">
    <source>
        <dbReference type="SAM" id="Phobius"/>
    </source>
</evidence>
<dbReference type="EMBL" id="BAABKY010000002">
    <property type="protein sequence ID" value="GAA5077181.1"/>
    <property type="molecule type" value="Genomic_DNA"/>
</dbReference>
<name>A0ABP9LJ83_9GAMM</name>
<keyword evidence="2" id="KW-0472">Membrane</keyword>
<evidence type="ECO:0000256" key="1">
    <source>
        <dbReference type="SAM" id="MobiDB-lite"/>
    </source>
</evidence>
<feature type="compositionally biased region" description="Basic and acidic residues" evidence="1">
    <location>
        <begin position="1"/>
        <end position="12"/>
    </location>
</feature>
<gene>
    <name evidence="3" type="ORF">GCM10025759_22840</name>
</gene>
<keyword evidence="2" id="KW-0812">Transmembrane</keyword>